<sequence>MKKLLSILLFGLLIFNTLGFSFYSIFEKDSTTSNIIDNDDLILKIPLHLPYVTDWESTEPSDEEILKGNEYYKIVSKRIENDTLFVHCEFSQTSRERFWTLVSTFDDQAKADRNNHKGDSVNLLKNFLKEYMTIGRRHTFYFFEWAEPATFQYVAINPVSPETDTQSPPPDVV</sequence>
<dbReference type="EMBL" id="FNXY01000004">
    <property type="protein sequence ID" value="SEI98093.1"/>
    <property type="molecule type" value="Genomic_DNA"/>
</dbReference>
<protein>
    <submittedName>
        <fullName evidence="1">Uncharacterized protein</fullName>
    </submittedName>
</protein>
<proteinExistence type="predicted"/>
<dbReference type="STRING" id="408657.SAMN04487995_2861"/>
<name>A0A1H6V0H2_9BACT</name>
<reference evidence="1 2" key="1">
    <citation type="submission" date="2016-10" db="EMBL/GenBank/DDBJ databases">
        <authorList>
            <person name="de Groot N.N."/>
        </authorList>
    </citation>
    <scope>NUCLEOTIDE SEQUENCE [LARGE SCALE GENOMIC DNA]</scope>
    <source>
        <strain evidence="1 2">DSM 19938</strain>
    </source>
</reference>
<dbReference type="Proteomes" id="UP000199532">
    <property type="component" value="Unassembled WGS sequence"/>
</dbReference>
<keyword evidence="2" id="KW-1185">Reference proteome</keyword>
<dbReference type="RefSeq" id="WP_143072100.1">
    <property type="nucleotide sequence ID" value="NZ_FNXY01000004.1"/>
</dbReference>
<organism evidence="1 2">
    <name type="scientific">Dyadobacter koreensis</name>
    <dbReference type="NCBI Taxonomy" id="408657"/>
    <lineage>
        <taxon>Bacteria</taxon>
        <taxon>Pseudomonadati</taxon>
        <taxon>Bacteroidota</taxon>
        <taxon>Cytophagia</taxon>
        <taxon>Cytophagales</taxon>
        <taxon>Spirosomataceae</taxon>
        <taxon>Dyadobacter</taxon>
    </lineage>
</organism>
<dbReference type="AlphaFoldDB" id="A0A1H6V0H2"/>
<dbReference type="OrthoDB" id="950503at2"/>
<evidence type="ECO:0000313" key="1">
    <source>
        <dbReference type="EMBL" id="SEI98093.1"/>
    </source>
</evidence>
<gene>
    <name evidence="1" type="ORF">SAMN04487995_2861</name>
</gene>
<accession>A0A1H6V0H2</accession>
<evidence type="ECO:0000313" key="2">
    <source>
        <dbReference type="Proteomes" id="UP000199532"/>
    </source>
</evidence>